<keyword evidence="2" id="KW-1185">Reference proteome</keyword>
<dbReference type="RefSeq" id="WP_110435793.1">
    <property type="nucleotide sequence ID" value="NZ_DBEZDI010000168.1"/>
</dbReference>
<dbReference type="EMBL" id="JAJEPX010000009">
    <property type="protein sequence ID" value="MCC2176450.1"/>
    <property type="molecule type" value="Genomic_DNA"/>
</dbReference>
<dbReference type="InterPro" id="IPR028994">
    <property type="entry name" value="Integrin_alpha_N"/>
</dbReference>
<dbReference type="PROSITE" id="PS51257">
    <property type="entry name" value="PROKAR_LIPOPROTEIN"/>
    <property type="match status" value="1"/>
</dbReference>
<organism evidence="1 2">
    <name type="scientific">Agathobaculum butyriciproducens</name>
    <dbReference type="NCBI Taxonomy" id="1628085"/>
    <lineage>
        <taxon>Bacteria</taxon>
        <taxon>Bacillati</taxon>
        <taxon>Bacillota</taxon>
        <taxon>Clostridia</taxon>
        <taxon>Eubacteriales</taxon>
        <taxon>Butyricicoccaceae</taxon>
        <taxon>Agathobaculum</taxon>
    </lineage>
</organism>
<name>A0AAW4VUF7_9FIRM</name>
<comment type="caution">
    <text evidence="1">The sequence shown here is derived from an EMBL/GenBank/DDBJ whole genome shotgun (WGS) entry which is preliminary data.</text>
</comment>
<accession>A0AAW4VUF7</accession>
<reference evidence="1 2" key="1">
    <citation type="submission" date="2021-10" db="EMBL/GenBank/DDBJ databases">
        <title>Anaerobic single-cell dispensing facilitates the cultivation of human gut bacteria.</title>
        <authorList>
            <person name="Afrizal A."/>
        </authorList>
    </citation>
    <scope>NUCLEOTIDE SEQUENCE [LARGE SCALE GENOMIC DNA]</scope>
    <source>
        <strain evidence="1 2">CLA-AA-H270</strain>
    </source>
</reference>
<evidence type="ECO:0000313" key="1">
    <source>
        <dbReference type="EMBL" id="MCC2176450.1"/>
    </source>
</evidence>
<evidence type="ECO:0008006" key="3">
    <source>
        <dbReference type="Google" id="ProtNLM"/>
    </source>
</evidence>
<evidence type="ECO:0000313" key="2">
    <source>
        <dbReference type="Proteomes" id="UP001298753"/>
    </source>
</evidence>
<proteinExistence type="predicted"/>
<dbReference type="SUPFAM" id="SSF69318">
    <property type="entry name" value="Integrin alpha N-terminal domain"/>
    <property type="match status" value="1"/>
</dbReference>
<gene>
    <name evidence="1" type="ORF">LKD22_04780</name>
</gene>
<dbReference type="GeneID" id="98660091"/>
<protein>
    <recommendedName>
        <fullName evidence="3">VCBS repeat-containing protein</fullName>
    </recommendedName>
</protein>
<dbReference type="Proteomes" id="UP001298753">
    <property type="component" value="Unassembled WGS sequence"/>
</dbReference>
<dbReference type="AlphaFoldDB" id="A0AAW4VUF7"/>
<sequence>MRSLRILPALLLLLLLGGCVFPSGDELLAAPKPSSNYQSLQTELEKQLAQGVSYASPSEGENRSSIQLADLDNDGVEEAITFFRGATSATSNKFTVAVYRKQDDSYVCTGTIDGRGTALRSVEFPVLEPSGKRGMVLTWRLPGDGTGALTMCDFDENCTPGIILETEYTAMELTDLTGNGAKDLLLITSDTSGKRVARLYQYDNGSMLPAGETATSQGTAAVERMQSGRVQDSKTAVFAEEKVANGAGLTTDIFVYSNDTLRNLALDGEDTASHSTYRPVAVYASDVNGDGITELPRAVLMAGYKDTSSSDAVYMLDWYAYGIGKVPTKVATTYQNISDAWSLLIDQKWHDRITAIKANDGGLSYVEFFEYRKNKMSIPLFNIYCATGSNREYYAERTDLIQLGQTTQAIYFAKLTNEGEQSELALTGDEIKARFSLVNQAWNN</sequence>